<feature type="compositionally biased region" description="Basic and acidic residues" evidence="1">
    <location>
        <begin position="162"/>
        <end position="176"/>
    </location>
</feature>
<sequence length="796" mass="87620">MADSTKKRKRPSLSLTHSHSHSLRGIITRSKSQIHIHRNRSGKSRTHSIRVGKYQDLQPLLKKPRKSSPAEDSVGCDLSSVSIKDLRLRRVFSPSSTHGVIPNCLDDSESEVAGNCLDGRKKDCGNGDFRKLEISNEEFVQSTPPDAEIVGVEQVVESNEGENMKKEKGSPEERNDMNYSTKSVLRPCSRVKIFKTPGSFSLRRLLPYLMDIKKDCSGSGCCPKTKNGFEEKQLLDSNVEEALGDKSMATNCFLEDHSSVSGKEMNRGSVESFTSHDNDSSSMPLVNGEIKKFELQVSTEDQNSNCLKSFSSSTIEESHFSKEDSAGVLSNDQMLADDGEVAKTNVESCDYNEVTENANEEIKLCKTEDNNAVVVEKVEDLNVQFMSVTPPDSGIVSKMETDDSRVDCLSQGTNHDGEKSKNETVHRNRSQGSDKSLDTSPKNKLVPNQRLHPKLSKIPGSFSYRRLLPFLIDLTNDISCASRNDQSLEVEKSSREKPLSIGFTSARGACTETFDCKSRAVEQNTGDGIRVPVTEAAAIGCSSDDKPTQSPKQVTGSLLIPDSKQEHASVIKHAALDANQKLEASPKNVVELSAMSSSPFINSGLLRREEADKSVSCRLTFETKTDTTKSTAKCANRVKKSKADSLGEASTPIGFPIVCLKKGILKRNPPGCRGNCSCLNCSSFRLHAERAFEFSRNQMQDAEEVALDLIRELSFLRNVLEKSASGAKDQSSISINEVKDACKKASEAEELAKIRLSEMNYDLNIHCRIPCGQRPSVRFANYVEKQIIPVADSSNK</sequence>
<accession>A0A9W7LHL7</accession>
<dbReference type="PANTHER" id="PTHR34461:SF4">
    <property type="entry name" value="OS01G0101800 PROTEIN"/>
    <property type="match status" value="1"/>
</dbReference>
<gene>
    <name evidence="2" type="ORF">HRI_000104700</name>
</gene>
<name>A0A9W7LHL7_HIBTR</name>
<feature type="region of interest" description="Disordered" evidence="1">
    <location>
        <begin position="1"/>
        <end position="76"/>
    </location>
</feature>
<feature type="region of interest" description="Disordered" evidence="1">
    <location>
        <begin position="158"/>
        <end position="177"/>
    </location>
</feature>
<comment type="caution">
    <text evidence="2">The sequence shown here is derived from an EMBL/GenBank/DDBJ whole genome shotgun (WGS) entry which is preliminary data.</text>
</comment>
<feature type="compositionally biased region" description="Basic and acidic residues" evidence="1">
    <location>
        <begin position="415"/>
        <end position="426"/>
    </location>
</feature>
<protein>
    <submittedName>
        <fullName evidence="2">Uncharacterized protein</fullName>
    </submittedName>
</protein>
<evidence type="ECO:0000313" key="2">
    <source>
        <dbReference type="EMBL" id="GMI64354.1"/>
    </source>
</evidence>
<dbReference type="EMBL" id="BSYR01000003">
    <property type="protein sequence ID" value="GMI64354.1"/>
    <property type="molecule type" value="Genomic_DNA"/>
</dbReference>
<dbReference type="PANTHER" id="PTHR34461">
    <property type="entry name" value="EXPRESSED PROTEIN"/>
    <property type="match status" value="1"/>
</dbReference>
<feature type="region of interest" description="Disordered" evidence="1">
    <location>
        <begin position="390"/>
        <end position="451"/>
    </location>
</feature>
<evidence type="ECO:0000313" key="3">
    <source>
        <dbReference type="Proteomes" id="UP001165190"/>
    </source>
</evidence>
<dbReference type="AlphaFoldDB" id="A0A9W7LHL7"/>
<reference evidence="2" key="1">
    <citation type="submission" date="2023-05" db="EMBL/GenBank/DDBJ databases">
        <title>Genome and transcriptome analyses reveal genes involved in the formation of fine ridges on petal epidermal cells in Hibiscus trionum.</title>
        <authorList>
            <person name="Koshimizu S."/>
            <person name="Masuda S."/>
            <person name="Ishii T."/>
            <person name="Shirasu K."/>
            <person name="Hoshino A."/>
            <person name="Arita M."/>
        </authorList>
    </citation>
    <scope>NUCLEOTIDE SEQUENCE</scope>
    <source>
        <strain evidence="2">Hamamatsu line</strain>
    </source>
</reference>
<proteinExistence type="predicted"/>
<evidence type="ECO:0000256" key="1">
    <source>
        <dbReference type="SAM" id="MobiDB-lite"/>
    </source>
</evidence>
<dbReference type="OrthoDB" id="766405at2759"/>
<keyword evidence="3" id="KW-1185">Reference proteome</keyword>
<organism evidence="2 3">
    <name type="scientific">Hibiscus trionum</name>
    <name type="common">Flower of an hour</name>
    <dbReference type="NCBI Taxonomy" id="183268"/>
    <lineage>
        <taxon>Eukaryota</taxon>
        <taxon>Viridiplantae</taxon>
        <taxon>Streptophyta</taxon>
        <taxon>Embryophyta</taxon>
        <taxon>Tracheophyta</taxon>
        <taxon>Spermatophyta</taxon>
        <taxon>Magnoliopsida</taxon>
        <taxon>eudicotyledons</taxon>
        <taxon>Gunneridae</taxon>
        <taxon>Pentapetalae</taxon>
        <taxon>rosids</taxon>
        <taxon>malvids</taxon>
        <taxon>Malvales</taxon>
        <taxon>Malvaceae</taxon>
        <taxon>Malvoideae</taxon>
        <taxon>Hibiscus</taxon>
    </lineage>
</organism>
<feature type="compositionally biased region" description="Basic residues" evidence="1">
    <location>
        <begin position="1"/>
        <end position="11"/>
    </location>
</feature>
<feature type="compositionally biased region" description="Polar residues" evidence="1">
    <location>
        <begin position="430"/>
        <end position="442"/>
    </location>
</feature>
<feature type="compositionally biased region" description="Basic residues" evidence="1">
    <location>
        <begin position="32"/>
        <end position="50"/>
    </location>
</feature>
<dbReference type="Proteomes" id="UP001165190">
    <property type="component" value="Unassembled WGS sequence"/>
</dbReference>